<dbReference type="OrthoDB" id="742084at2"/>
<reference evidence="1 2" key="1">
    <citation type="submission" date="2019-02" db="EMBL/GenBank/DDBJ databases">
        <title>Pedobacter sp. nov., a novel speices isolated from soil of pinguins habitat in Antarcitica.</title>
        <authorList>
            <person name="He R.-H."/>
        </authorList>
    </citation>
    <scope>NUCLEOTIDE SEQUENCE [LARGE SCALE GENOMIC DNA]</scope>
    <source>
        <strain evidence="1 2">E01020</strain>
    </source>
</reference>
<sequence length="434" mass="49889">MKYCILLIFAFSLAGCSKEKTDDVLLELDRVKLKENLNYDRILFYKFAKIALRANAVQDTTLKEYQLFSASSKNLLSNLNNVKVDSGQDISAIDALRMYQDYRNVKKFVKVTDEDIFPTLIESFNTLYGEKGTQNTLLSGESKVYNQNVEHAILSVATLAAKSFGPELALYECSKTQPENLKDSEEKTLLEFIRGFLFFSNNLLYLSEDGFSRNITWLEKNKQIPLPFTKAFFGWRNLSDKQANIGFHGMNCLFRGMDRLRMERKIDEERALNDFELFINDAHKLGLESELVWMVESYLYLKREKPELAVVPLGKLKNSPLLSNSEKEAIEKTIIYSKNRETGDKLNGVYDKAIISKIATKYMFSILAKIDWETLLREKGVPNTKEIFATLRKYDTIAKKVESYSESKILDDGKKTLEDKGRGLLEDAKNLLNR</sequence>
<keyword evidence="2" id="KW-1185">Reference proteome</keyword>
<evidence type="ECO:0000313" key="1">
    <source>
        <dbReference type="EMBL" id="TDG35167.1"/>
    </source>
</evidence>
<proteinExistence type="predicted"/>
<evidence type="ECO:0000313" key="2">
    <source>
        <dbReference type="Proteomes" id="UP000295668"/>
    </source>
</evidence>
<dbReference type="EMBL" id="SJCY01000012">
    <property type="protein sequence ID" value="TDG35167.1"/>
    <property type="molecule type" value="Genomic_DNA"/>
</dbReference>
<comment type="caution">
    <text evidence="1">The sequence shown here is derived from an EMBL/GenBank/DDBJ whole genome shotgun (WGS) entry which is preliminary data.</text>
</comment>
<name>A0A4R5MHW7_9SPHI</name>
<accession>A0A4R5MHW7</accession>
<dbReference type="PROSITE" id="PS51257">
    <property type="entry name" value="PROKAR_LIPOPROTEIN"/>
    <property type="match status" value="1"/>
</dbReference>
<dbReference type="Proteomes" id="UP000295668">
    <property type="component" value="Unassembled WGS sequence"/>
</dbReference>
<dbReference type="RefSeq" id="WP_133263493.1">
    <property type="nucleotide sequence ID" value="NZ_SJCY01000012.1"/>
</dbReference>
<organism evidence="1 2">
    <name type="scientific">Pedobacter changchengzhani</name>
    <dbReference type="NCBI Taxonomy" id="2529274"/>
    <lineage>
        <taxon>Bacteria</taxon>
        <taxon>Pseudomonadati</taxon>
        <taxon>Bacteroidota</taxon>
        <taxon>Sphingobacteriia</taxon>
        <taxon>Sphingobacteriales</taxon>
        <taxon>Sphingobacteriaceae</taxon>
        <taxon>Pedobacter</taxon>
    </lineage>
</organism>
<dbReference type="AlphaFoldDB" id="A0A4R5MHW7"/>
<gene>
    <name evidence="1" type="ORF">EZJ43_14800</name>
</gene>
<protein>
    <submittedName>
        <fullName evidence="1">Short-chain dehydrogenase</fullName>
    </submittedName>
</protein>